<dbReference type="KEGG" id="acou:A5CBH24_20180"/>
<dbReference type="OrthoDB" id="1094829at2"/>
<evidence type="ECO:0000313" key="2">
    <source>
        <dbReference type="Proteomes" id="UP000318946"/>
    </source>
</evidence>
<dbReference type="Gene3D" id="2.60.40.2030">
    <property type="match status" value="1"/>
</dbReference>
<reference evidence="2" key="1">
    <citation type="submission" date="2019-06" db="EMBL/GenBank/DDBJ databases">
        <title>Alistipes onderdonkii subsp. vulgaris subsp. nov., Alistipes dispar sp. nov. and Alistipes communis sp. nov., isolated from human faeces, and creation of Alistipes onderdonkii subsp. onderdonkii subsp. nov.</title>
        <authorList>
            <person name="Sakamoto M."/>
            <person name="Ikeyama N."/>
            <person name="Ogata Y."/>
            <person name="Suda W."/>
            <person name="Iino T."/>
            <person name="Hattori M."/>
            <person name="Ohkuma M."/>
        </authorList>
    </citation>
    <scope>NUCLEOTIDE SEQUENCE [LARGE SCALE GENOMIC DNA]</scope>
    <source>
        <strain evidence="2">5CBH24</strain>
    </source>
</reference>
<sequence>MKRRTLRYLVPVAALLAAAGCDYKESFPYQGDELIDFTTDSLYFSFGKEPFSVTEKTMEVGVEIVGSPVSHDRGYRIRIDPLRTTAQAGLHYDALEETRTIPAGASSTTIPVRVHRLELEDETVYTLRLELVETEDFRLGVIEGRAVSVCFTNRLDQPDWWTELSHWLGEYNVRKYQKFIELWGSPITKEDIEENKYAILRVFKEVKLYFEENPVYGVTFPDVEWPV</sequence>
<dbReference type="EMBL" id="AP019735">
    <property type="protein sequence ID" value="BBL04705.1"/>
    <property type="molecule type" value="Genomic_DNA"/>
</dbReference>
<dbReference type="PROSITE" id="PS51257">
    <property type="entry name" value="PROKAR_LIPOPROTEIN"/>
    <property type="match status" value="1"/>
</dbReference>
<dbReference type="GeneID" id="78342736"/>
<name>A0A4Y1WVH2_9BACT</name>
<keyword evidence="2" id="KW-1185">Reference proteome</keyword>
<dbReference type="AlphaFoldDB" id="A0A4Y1WVH2"/>
<organism evidence="1 2">
    <name type="scientific">Alistipes communis</name>
    <dbReference type="NCBI Taxonomy" id="2585118"/>
    <lineage>
        <taxon>Bacteria</taxon>
        <taxon>Pseudomonadati</taxon>
        <taxon>Bacteroidota</taxon>
        <taxon>Bacteroidia</taxon>
        <taxon>Bacteroidales</taxon>
        <taxon>Rikenellaceae</taxon>
        <taxon>Alistipes</taxon>
    </lineage>
</organism>
<dbReference type="Pfam" id="PF16132">
    <property type="entry name" value="DUF4843"/>
    <property type="match status" value="1"/>
</dbReference>
<accession>A0A4Y1WVH2</accession>
<protein>
    <submittedName>
        <fullName evidence="1">Uncharacterized protein</fullName>
    </submittedName>
</protein>
<evidence type="ECO:0000313" key="1">
    <source>
        <dbReference type="EMBL" id="BBL04705.1"/>
    </source>
</evidence>
<dbReference type="RefSeq" id="WP_141413072.1">
    <property type="nucleotide sequence ID" value="NZ_AP019735.1"/>
</dbReference>
<dbReference type="InterPro" id="IPR038081">
    <property type="entry name" value="CalX-like_sf"/>
</dbReference>
<dbReference type="InterPro" id="IPR032299">
    <property type="entry name" value="DUF4843"/>
</dbReference>
<proteinExistence type="predicted"/>
<gene>
    <name evidence="1" type="ORF">A5CBH24_20180</name>
</gene>
<dbReference type="Proteomes" id="UP000318946">
    <property type="component" value="Chromosome"/>
</dbReference>